<dbReference type="Gene3D" id="1.10.287.110">
    <property type="entry name" value="DnaJ domain"/>
    <property type="match status" value="1"/>
</dbReference>
<protein>
    <submittedName>
        <fullName evidence="3">DnaJ protein, putative</fullName>
    </submittedName>
</protein>
<keyword evidence="1" id="KW-0143">Chaperone</keyword>
<dbReference type="OrthoDB" id="10250354at2759"/>
<dbReference type="GO" id="GO:0005737">
    <property type="term" value="C:cytoplasm"/>
    <property type="evidence" value="ECO:0007669"/>
    <property type="project" value="TreeGrafter"/>
</dbReference>
<dbReference type="VEuPathDB" id="PlasmoDB:PRELSG_0800600"/>
<dbReference type="SMART" id="SM00271">
    <property type="entry name" value="DnaJ"/>
    <property type="match status" value="1"/>
</dbReference>
<dbReference type="InterPro" id="IPR001623">
    <property type="entry name" value="DnaJ_domain"/>
</dbReference>
<dbReference type="PROSITE" id="PS50076">
    <property type="entry name" value="DNAJ_2"/>
    <property type="match status" value="1"/>
</dbReference>
<proteinExistence type="predicted"/>
<reference evidence="3 4" key="1">
    <citation type="submission" date="2015-04" db="EMBL/GenBank/DDBJ databases">
        <authorList>
            <consortium name="Pathogen Informatics"/>
        </authorList>
    </citation>
    <scope>NUCLEOTIDE SEQUENCE [LARGE SCALE GENOMIC DNA]</scope>
    <source>
        <strain evidence="3 4">SGS1</strain>
    </source>
</reference>
<evidence type="ECO:0000313" key="4">
    <source>
        <dbReference type="Proteomes" id="UP000220158"/>
    </source>
</evidence>
<dbReference type="Pfam" id="PF00226">
    <property type="entry name" value="DnaJ"/>
    <property type="match status" value="1"/>
</dbReference>
<evidence type="ECO:0000259" key="2">
    <source>
        <dbReference type="PROSITE" id="PS50076"/>
    </source>
</evidence>
<dbReference type="RefSeq" id="XP_028532585.1">
    <property type="nucleotide sequence ID" value="XM_028676058.1"/>
</dbReference>
<evidence type="ECO:0000313" key="3">
    <source>
        <dbReference type="EMBL" id="CRG99580.1"/>
    </source>
</evidence>
<dbReference type="GO" id="GO:0042026">
    <property type="term" value="P:protein refolding"/>
    <property type="evidence" value="ECO:0007669"/>
    <property type="project" value="TreeGrafter"/>
</dbReference>
<dbReference type="SUPFAM" id="SSF46565">
    <property type="entry name" value="Chaperone J-domain"/>
    <property type="match status" value="1"/>
</dbReference>
<dbReference type="EMBL" id="LN835303">
    <property type="protein sequence ID" value="CRG99580.1"/>
    <property type="molecule type" value="Genomic_DNA"/>
</dbReference>
<sequence>MKKKTNIENFDFKKNEFICNNSLSKSSNYFNVNKIKELYNIENNKIYEQIFDTYYTKGNVLKKRKKEKIHRKNSLSPSLNNTDKANEILFHINEESITPPPSLHSTLHTKCCKTFKNNNENKNSTNLSFNKKIIPNEEFYFYNNNFDNTPKKIIKDNINLQEKSFVKISKENYNFNSKSKNALINRNSLNKYDFIRFVCSPNKKRSNEKSISNNNEVSIPIKDINKKKENFNENLCKDTFNSNDTNNNLDMQKNINRNNNTGINQIYYDKEISEKSEDNNAGIKVKPKNFIEPYNSFSINSLSKNFFINNKKFFINDINKDKIITDDNEDDLSTKNIVNEKNDYVNLDNKDNINRKKNLDYKNTKMNNINYDFKNFDNNTPYHFNGNYAFDDNIYDKKDNNENSYLKDINIYLKKNYKIWKSLYSYLDVSYNCSKEEIKKSYKDKIKVHHPDKGGSIKEFLELKLSYDILINDKKRKLYDKYGNGILELLISEKFSDYNISSDEKNEEEIIDDECLRIYDLFVLKYKNISYLHNLYDLKINSNQYNEFQKLIYHFFNIENNIFKNIFYIYPIFSPHISPFIKNKKKNNSENSFIYFDEISNENSHETTSDNSPLNIKLTNEITTFDTKKKKNITNIFNDLNSEFDHFFKNYIMEKIELSEKHRRKCNKSYENKKNEHKTVFKENIDSYFEKDTFISSDVDPQYNNYVDGKGKKNFYENSSSEFFKDIQLSPVAYRIINDDSKKHVDDFYKWFEFFFEDNLSEVESKEEDTTDENEDESLEKKLHKNIHNVNKNIKSDNFDEIEQNIKKKEFINNLAEKLIQKNEMEKIIKEKLKEDTFIKNNNIVTNNCNSSINNTNKLVQFYNPINNSLNHNCKIKNNIQSEFLEKNFNKNYDDILNIEEKYGFNLIKKSEHKVNDLTHDFNYIYIGNNINKKKNFILFIKEECVKKFLKIKLLINKVKKKSNLKHISLFESEIDKNLKNIEYILLLITYKEELVPLNDFYLLDKNIYSEDYYCIPLYIKKNNIIRPHFCHFKWIVYTLQSLFFFNLYFKKVNKYICTFPFFNYKYNCLKKYLENKEDNKNYDKIKDKYIFFQHYIIKNKHKYLKYFPHCLFLYLKDVVSLNRNCQKQLQVNLSPVFVLTPNKLF</sequence>
<gene>
    <name evidence="3" type="ORF">PRELSG_0800600</name>
</gene>
<feature type="domain" description="J" evidence="2">
    <location>
        <begin position="422"/>
        <end position="483"/>
    </location>
</feature>
<accession>A0A1J1H3V2</accession>
<dbReference type="GeneID" id="39735682"/>
<dbReference type="PANTHER" id="PTHR43096">
    <property type="entry name" value="DNAJ HOMOLOG 1, MITOCHONDRIAL-RELATED"/>
    <property type="match status" value="1"/>
</dbReference>
<dbReference type="PRINTS" id="PR00625">
    <property type="entry name" value="JDOMAIN"/>
</dbReference>
<dbReference type="OMA" id="KEHTHHP"/>
<name>A0A1J1H3V2_PLARL</name>
<dbReference type="GO" id="GO:0051082">
    <property type="term" value="F:unfolded protein binding"/>
    <property type="evidence" value="ECO:0007669"/>
    <property type="project" value="TreeGrafter"/>
</dbReference>
<dbReference type="Proteomes" id="UP000220158">
    <property type="component" value="Chromosome 8"/>
</dbReference>
<dbReference type="AlphaFoldDB" id="A0A1J1H3V2"/>
<dbReference type="InterPro" id="IPR036869">
    <property type="entry name" value="J_dom_sf"/>
</dbReference>
<dbReference type="KEGG" id="prel:PRELSG_0800600"/>
<organism evidence="3 4">
    <name type="scientific">Plasmodium relictum</name>
    <dbReference type="NCBI Taxonomy" id="85471"/>
    <lineage>
        <taxon>Eukaryota</taxon>
        <taxon>Sar</taxon>
        <taxon>Alveolata</taxon>
        <taxon>Apicomplexa</taxon>
        <taxon>Aconoidasida</taxon>
        <taxon>Haemosporida</taxon>
        <taxon>Plasmodiidae</taxon>
        <taxon>Plasmodium</taxon>
        <taxon>Plasmodium (Haemamoeba)</taxon>
    </lineage>
</organism>
<dbReference type="CDD" id="cd06257">
    <property type="entry name" value="DnaJ"/>
    <property type="match status" value="1"/>
</dbReference>
<dbReference type="PANTHER" id="PTHR43096:SF52">
    <property type="entry name" value="DNAJ HOMOLOG 1, MITOCHONDRIAL-RELATED"/>
    <property type="match status" value="1"/>
</dbReference>
<evidence type="ECO:0000256" key="1">
    <source>
        <dbReference type="ARBA" id="ARBA00023186"/>
    </source>
</evidence>
<keyword evidence="4" id="KW-1185">Reference proteome</keyword>